<evidence type="ECO:0000313" key="3">
    <source>
        <dbReference type="EMBL" id="VFT91633.1"/>
    </source>
</evidence>
<dbReference type="EMBL" id="CAADRA010005600">
    <property type="protein sequence ID" value="VFT91633.1"/>
    <property type="molecule type" value="Genomic_DNA"/>
</dbReference>
<evidence type="ECO:0000313" key="2">
    <source>
        <dbReference type="EMBL" id="KAF0694303.1"/>
    </source>
</evidence>
<feature type="transmembrane region" description="Helical" evidence="1">
    <location>
        <begin position="142"/>
        <end position="162"/>
    </location>
</feature>
<dbReference type="PANTHER" id="PTHR36840:SF1">
    <property type="entry name" value="BLL5714 PROTEIN"/>
    <property type="match status" value="1"/>
</dbReference>
<gene>
    <name evidence="3" type="primary">Aste57867_14815</name>
    <name evidence="2" type="ORF">As57867_014759</name>
    <name evidence="3" type="ORF">ASTE57867_14815</name>
</gene>
<feature type="transmembrane region" description="Helical" evidence="1">
    <location>
        <begin position="274"/>
        <end position="297"/>
    </location>
</feature>
<dbReference type="InterPro" id="IPR010640">
    <property type="entry name" value="Low_temperature_requirement_A"/>
</dbReference>
<reference evidence="3 4" key="1">
    <citation type="submission" date="2019-03" db="EMBL/GenBank/DDBJ databases">
        <authorList>
            <person name="Gaulin E."/>
            <person name="Dumas B."/>
        </authorList>
    </citation>
    <scope>NUCLEOTIDE SEQUENCE [LARGE SCALE GENOMIC DNA]</scope>
    <source>
        <strain evidence="3">CBS 568.67</strain>
    </source>
</reference>
<feature type="transmembrane region" description="Helical" evidence="1">
    <location>
        <begin position="241"/>
        <end position="262"/>
    </location>
</feature>
<dbReference type="Pfam" id="PF06772">
    <property type="entry name" value="LtrA"/>
    <property type="match status" value="1"/>
</dbReference>
<feature type="transmembrane region" description="Helical" evidence="1">
    <location>
        <begin position="87"/>
        <end position="106"/>
    </location>
</feature>
<reference evidence="2" key="2">
    <citation type="submission" date="2019-06" db="EMBL/GenBank/DDBJ databases">
        <title>Genomics analysis of Aphanomyces spp. identifies a new class of oomycete effector associated with host adaptation.</title>
        <authorList>
            <person name="Gaulin E."/>
        </authorList>
    </citation>
    <scope>NUCLEOTIDE SEQUENCE</scope>
    <source>
        <strain evidence="2">CBS 578.67</strain>
    </source>
</reference>
<proteinExistence type="predicted"/>
<dbReference type="AlphaFoldDB" id="A0A485L2H6"/>
<evidence type="ECO:0000256" key="1">
    <source>
        <dbReference type="SAM" id="Phobius"/>
    </source>
</evidence>
<organism evidence="3 4">
    <name type="scientific">Aphanomyces stellatus</name>
    <dbReference type="NCBI Taxonomy" id="120398"/>
    <lineage>
        <taxon>Eukaryota</taxon>
        <taxon>Sar</taxon>
        <taxon>Stramenopiles</taxon>
        <taxon>Oomycota</taxon>
        <taxon>Saprolegniomycetes</taxon>
        <taxon>Saprolegniales</taxon>
        <taxon>Verrucalvaceae</taxon>
        <taxon>Aphanomyces</taxon>
    </lineage>
</organism>
<dbReference type="Proteomes" id="UP000332933">
    <property type="component" value="Unassembled WGS sequence"/>
</dbReference>
<dbReference type="EMBL" id="VJMH01005579">
    <property type="protein sequence ID" value="KAF0694303.1"/>
    <property type="molecule type" value="Genomic_DNA"/>
</dbReference>
<feature type="transmembrane region" description="Helical" evidence="1">
    <location>
        <begin position="317"/>
        <end position="337"/>
    </location>
</feature>
<feature type="transmembrane region" description="Helical" evidence="1">
    <location>
        <begin position="357"/>
        <end position="377"/>
    </location>
</feature>
<evidence type="ECO:0000313" key="4">
    <source>
        <dbReference type="Proteomes" id="UP000332933"/>
    </source>
</evidence>
<keyword evidence="1" id="KW-1133">Transmembrane helix</keyword>
<keyword evidence="1" id="KW-0812">Transmembrane</keyword>
<feature type="transmembrane region" description="Helical" evidence="1">
    <location>
        <begin position="112"/>
        <end position="135"/>
    </location>
</feature>
<feature type="transmembrane region" description="Helical" evidence="1">
    <location>
        <begin position="389"/>
        <end position="409"/>
    </location>
</feature>
<protein>
    <submittedName>
        <fullName evidence="3">Aste57867_14815 protein</fullName>
    </submittedName>
</protein>
<keyword evidence="1" id="KW-0472">Membrane</keyword>
<dbReference type="OrthoDB" id="191995at2759"/>
<feature type="transmembrane region" description="Helical" evidence="1">
    <location>
        <begin position="58"/>
        <end position="75"/>
    </location>
</feature>
<accession>A0A485L2H6</accession>
<dbReference type="PANTHER" id="PTHR36840">
    <property type="entry name" value="BLL5714 PROTEIN"/>
    <property type="match status" value="1"/>
</dbReference>
<sequence>MPTMMRTFMSQPSLSADWSGEYEEKSAQWFELFLDLIMVAACSNVTEKLKEDLSFHGFLYFVLLTTAYTMTWMLFTNFHARFNEKSLLHYAYLYLLLSGLGGMVLAGEPGAAFTIGMLLARVSILFMYITIYVLLPKVRPNVFTDISVVAMSSLTLVISLALPESWTMPSYILAMTFESAGRLVVGQLRTQAVIPMEIHRIPLNIDHFNERVGCLVMVSLGEAVVSAIINFDKPELLTTRFFFMMQLALLVLFSTAMFYFTIQPVRDFHALRRSAVTGIVFAWLHYLLVPTLLSIGVGLKFTTAAVLVGVPLSSADVWLLFGGIAATLLVMLGLRLCHFGGRQPAPTDPELAKRIKYAWWVVVGVSPIFPLVCAAALVASSPDDSIDPIHALVLAAVFNLVWILIETAMMNRLVEMGQDLPGAPQKGESVHLLHN</sequence>
<name>A0A485L2H6_9STRA</name>
<keyword evidence="4" id="KW-1185">Reference proteome</keyword>